<dbReference type="VEuPathDB" id="FungiDB:HGUI_01128"/>
<organism evidence="8 9">
    <name type="scientific">Hanseniaspora guilliermondii</name>
    <dbReference type="NCBI Taxonomy" id="56406"/>
    <lineage>
        <taxon>Eukaryota</taxon>
        <taxon>Fungi</taxon>
        <taxon>Dikarya</taxon>
        <taxon>Ascomycota</taxon>
        <taxon>Saccharomycotina</taxon>
        <taxon>Saccharomycetes</taxon>
        <taxon>Saccharomycodales</taxon>
        <taxon>Saccharomycodaceae</taxon>
        <taxon>Hanseniaspora</taxon>
    </lineage>
</organism>
<dbReference type="Gene3D" id="3.30.70.330">
    <property type="match status" value="1"/>
</dbReference>
<dbReference type="SMART" id="SM00360">
    <property type="entry name" value="RRM"/>
    <property type="match status" value="1"/>
</dbReference>
<evidence type="ECO:0000256" key="5">
    <source>
        <dbReference type="PROSITE-ProRule" id="PRU00176"/>
    </source>
</evidence>
<dbReference type="InterPro" id="IPR015943">
    <property type="entry name" value="WD40/YVTN_repeat-like_dom_sf"/>
</dbReference>
<sequence>MTDIDINNYDFSDYKDISLDNLVIDTSSIDEELANKYNYKPIDDSFDFFNDMDSFIIINGLPVAPIAKLNALSKVVNKIFSSCGEIISLNIPTSESSTKGFAFVQYKDSLMAKKAIKLLNGKNLDNSHQFKVNSLNDLEEFGCEEFNSTFVEPKVKKPISTDILDKWLLDGREQFLMSIDDDSQLVWNQRSDVPKLICDNNQWVEAAPPRFTSNGSYLISLHKDHAKSWGGAKMELINDFHHKNVIKYDISNTNKFLVTFSSTPINESYGMFDKSNYGHSVAIWDLQTGALLKTFPLPALSNEVQKPLTWPFVKWSTDDSYCCRAGPDAVAVYNTKENFKLNDLIKIPNLQDFEFSPKKIVLNKNRNIDTDLLIYWTPDIQNQNCKVTMMEYPKKNILRSVNMMQAINMSFYWQNNADYLAIKIDKFANKAKTKLCSNIEVINFAENNFPVTKLELKERVLTISWEPSSDRFVTAAIDENLYSLDDTLPPKVVQFFNTINNGGKSWVLAYQTGRTHVNKLSWSPLGRILTVNTCCIDKKQKNSELIFYDLDYPGQSNIITKLLNIEKAEKLVLSKDRRARSRAAEDVNLSGTQVDRKGSVFNNGNNLRLRELKSYTNFSFTDVCWDSTGRFFTAFCSVAKYSTGHGYAVFGLNGLPIRREEQMGFKWFAWRPRPQSTLTTQELKKIKKNLNEYAKKFKDLDSRIDDLNYARLQQEREDLLNEWNAYRNEVIKIVGEEYVFDMDPYVDSLEKAEYSGDVVISTKDVVLDDEDFENSIK</sequence>
<evidence type="ECO:0000313" key="9">
    <source>
        <dbReference type="Proteomes" id="UP000183365"/>
    </source>
</evidence>
<keyword evidence="2 8" id="KW-0396">Initiation factor</keyword>
<dbReference type="InterPro" id="IPR000504">
    <property type="entry name" value="RRM_dom"/>
</dbReference>
<dbReference type="PROSITE" id="PS50102">
    <property type="entry name" value="RRM"/>
    <property type="match status" value="1"/>
</dbReference>
<dbReference type="EMBL" id="FQNF01000014">
    <property type="protein sequence ID" value="SGZ38928.1"/>
    <property type="molecule type" value="Genomic_DNA"/>
</dbReference>
<feature type="coiled-coil region" evidence="6">
    <location>
        <begin position="683"/>
        <end position="729"/>
    </location>
</feature>
<dbReference type="Pfam" id="PF00076">
    <property type="entry name" value="RRM_1"/>
    <property type="match status" value="1"/>
</dbReference>
<keyword evidence="4" id="KW-0648">Protein biosynthesis</keyword>
<gene>
    <name evidence="8" type="ORF">HGUI_01128</name>
</gene>
<dbReference type="InterPro" id="IPR035979">
    <property type="entry name" value="RBD_domain_sf"/>
</dbReference>
<dbReference type="SUPFAM" id="SSF54928">
    <property type="entry name" value="RNA-binding domain, RBD"/>
    <property type="match status" value="1"/>
</dbReference>
<feature type="domain" description="RRM" evidence="7">
    <location>
        <begin position="54"/>
        <end position="137"/>
    </location>
</feature>
<dbReference type="GO" id="GO:0003723">
    <property type="term" value="F:RNA binding"/>
    <property type="evidence" value="ECO:0007669"/>
    <property type="project" value="UniProtKB-UniRule"/>
</dbReference>
<dbReference type="Pfam" id="PF08662">
    <property type="entry name" value="eIF2A"/>
    <property type="match status" value="1"/>
</dbReference>
<dbReference type="InterPro" id="IPR013979">
    <property type="entry name" value="TIF_beta_prop-like"/>
</dbReference>
<evidence type="ECO:0000256" key="1">
    <source>
        <dbReference type="ARBA" id="ARBA00022490"/>
    </source>
</evidence>
<protein>
    <submittedName>
        <fullName evidence="8">Related to Eukaryotic translation initiation factor 3 subunit B</fullName>
    </submittedName>
</protein>
<dbReference type="InterPro" id="IPR011400">
    <property type="entry name" value="EIF3B"/>
</dbReference>
<dbReference type="GO" id="GO:0005852">
    <property type="term" value="C:eukaryotic translation initiation factor 3 complex"/>
    <property type="evidence" value="ECO:0007669"/>
    <property type="project" value="InterPro"/>
</dbReference>
<dbReference type="GO" id="GO:0003743">
    <property type="term" value="F:translation initiation factor activity"/>
    <property type="evidence" value="ECO:0007669"/>
    <property type="project" value="UniProtKB-KW"/>
</dbReference>
<evidence type="ECO:0000256" key="3">
    <source>
        <dbReference type="ARBA" id="ARBA00022884"/>
    </source>
</evidence>
<keyword evidence="6" id="KW-0175">Coiled coil</keyword>
<dbReference type="SUPFAM" id="SSF82171">
    <property type="entry name" value="DPP6 N-terminal domain-like"/>
    <property type="match status" value="1"/>
</dbReference>
<dbReference type="PANTHER" id="PTHR14068">
    <property type="entry name" value="EUKARYOTIC TRANSLATION INITIATION FACTOR 3 EIF3 -RELATED"/>
    <property type="match status" value="1"/>
</dbReference>
<reference evidence="9" key="1">
    <citation type="submission" date="2016-11" db="EMBL/GenBank/DDBJ databases">
        <authorList>
            <person name="Guldener U."/>
        </authorList>
    </citation>
    <scope>NUCLEOTIDE SEQUENCE [LARGE SCALE GENOMIC DNA]</scope>
</reference>
<keyword evidence="3 5" id="KW-0694">RNA-binding</keyword>
<evidence type="ECO:0000256" key="2">
    <source>
        <dbReference type="ARBA" id="ARBA00022540"/>
    </source>
</evidence>
<accession>A0A1L0AXY1</accession>
<dbReference type="PANTHER" id="PTHR14068:SF0">
    <property type="entry name" value="EUKARYOTIC TRANSLATION INITIATION FACTOR 3 SUBUNIT B"/>
    <property type="match status" value="1"/>
</dbReference>
<evidence type="ECO:0000256" key="4">
    <source>
        <dbReference type="ARBA" id="ARBA00022917"/>
    </source>
</evidence>
<dbReference type="OrthoDB" id="10250414at2759"/>
<dbReference type="InterPro" id="IPR012677">
    <property type="entry name" value="Nucleotide-bd_a/b_plait_sf"/>
</dbReference>
<evidence type="ECO:0000256" key="6">
    <source>
        <dbReference type="SAM" id="Coils"/>
    </source>
</evidence>
<dbReference type="GO" id="GO:0031369">
    <property type="term" value="F:translation initiation factor binding"/>
    <property type="evidence" value="ECO:0007669"/>
    <property type="project" value="InterPro"/>
</dbReference>
<name>A0A1L0AXY1_9ASCO</name>
<evidence type="ECO:0000259" key="7">
    <source>
        <dbReference type="PROSITE" id="PS50102"/>
    </source>
</evidence>
<keyword evidence="9" id="KW-1185">Reference proteome</keyword>
<evidence type="ECO:0000313" key="8">
    <source>
        <dbReference type="EMBL" id="SGZ38928.1"/>
    </source>
</evidence>
<dbReference type="Proteomes" id="UP000183365">
    <property type="component" value="Unassembled WGS sequence"/>
</dbReference>
<proteinExistence type="predicted"/>
<dbReference type="Gene3D" id="2.130.10.10">
    <property type="entry name" value="YVTN repeat-like/Quinoprotein amine dehydrogenase"/>
    <property type="match status" value="1"/>
</dbReference>
<dbReference type="AlphaFoldDB" id="A0A1L0AXY1"/>
<keyword evidence="1" id="KW-0963">Cytoplasm</keyword>